<dbReference type="GO" id="GO:0042597">
    <property type="term" value="C:periplasmic space"/>
    <property type="evidence" value="ECO:0007669"/>
    <property type="project" value="UniProtKB-SubCell"/>
</dbReference>
<evidence type="ECO:0000259" key="3">
    <source>
        <dbReference type="Pfam" id="PF13144"/>
    </source>
</evidence>
<sequence>MRDRTGPGRPVPGAGTTLPDAAREALAATLTSQCEHHRTRLLRSPATSGGVLPAGHELRVQLTGPGSRRRQSVRVDVLDGETLHHRATVVFAVSCWRTAYRTLREIPRGEALSQTNTEPWRVNTTGWRISRPPLSGVAGLAARRTLPAGLLLGAADTMPVPLVRRHDRVWLQAVSGAVAVAVPGRALADAGPGESVLVRPLQGTGPVRARVTGAGRLEAGR</sequence>
<feature type="domain" description="Flagella basal body P-ring formation protein FlgA SAF" evidence="3">
    <location>
        <begin position="103"/>
        <end position="216"/>
    </location>
</feature>
<dbReference type="AlphaFoldDB" id="A0A2S0PCQ8"/>
<dbReference type="KEGG" id="maer:DAI18_14790"/>
<dbReference type="InterPro" id="IPR017585">
    <property type="entry name" value="SAF_FlgA"/>
</dbReference>
<reference evidence="4 5" key="1">
    <citation type="submission" date="2018-04" db="EMBL/GenBank/DDBJ databases">
        <title>Denitrifier Microvirgula.</title>
        <authorList>
            <person name="Anderson E."/>
            <person name="Jang J."/>
            <person name="Ishii S."/>
        </authorList>
    </citation>
    <scope>NUCLEOTIDE SEQUENCE [LARGE SCALE GENOMIC DNA]</scope>
    <source>
        <strain evidence="4 5">BE2.4</strain>
    </source>
</reference>
<dbReference type="EMBL" id="CP028519">
    <property type="protein sequence ID" value="AVY95170.1"/>
    <property type="molecule type" value="Genomic_DNA"/>
</dbReference>
<keyword evidence="1" id="KW-0574">Periplasm</keyword>
<evidence type="ECO:0000313" key="4">
    <source>
        <dbReference type="EMBL" id="AVY95170.1"/>
    </source>
</evidence>
<dbReference type="InterPro" id="IPR039246">
    <property type="entry name" value="Flagellar_FlgA"/>
</dbReference>
<evidence type="ECO:0000313" key="5">
    <source>
        <dbReference type="Proteomes" id="UP000244173"/>
    </source>
</evidence>
<comment type="similarity">
    <text evidence="1">Belongs to the FlgA family.</text>
</comment>
<keyword evidence="4" id="KW-0966">Cell projection</keyword>
<keyword evidence="1" id="KW-1005">Bacterial flagellum biogenesis</keyword>
<comment type="function">
    <text evidence="1">Involved in the assembly process of the P-ring formation. It may associate with FlgF on the rod constituting a structure essential for the P-ring assembly or may act as a modulator protein for the P-ring assembly.</text>
</comment>
<dbReference type="Gene3D" id="2.30.30.760">
    <property type="match status" value="1"/>
</dbReference>
<keyword evidence="4" id="KW-0282">Flagellum</keyword>
<dbReference type="Proteomes" id="UP000244173">
    <property type="component" value="Chromosome"/>
</dbReference>
<accession>A0A2S0PCQ8</accession>
<proteinExistence type="inferred from homology"/>
<name>A0A2S0PCQ8_9NEIS</name>
<organism evidence="4 5">
    <name type="scientific">Microvirgula aerodenitrificans</name>
    <dbReference type="NCBI Taxonomy" id="57480"/>
    <lineage>
        <taxon>Bacteria</taxon>
        <taxon>Pseudomonadati</taxon>
        <taxon>Pseudomonadota</taxon>
        <taxon>Betaproteobacteria</taxon>
        <taxon>Neisseriales</taxon>
        <taxon>Aquaspirillaceae</taxon>
        <taxon>Microvirgula</taxon>
    </lineage>
</organism>
<keyword evidence="4" id="KW-0969">Cilium</keyword>
<dbReference type="STRING" id="1122240.GCA_000620105_01981"/>
<evidence type="ECO:0000256" key="2">
    <source>
        <dbReference type="SAM" id="MobiDB-lite"/>
    </source>
</evidence>
<evidence type="ECO:0000256" key="1">
    <source>
        <dbReference type="RuleBase" id="RU362063"/>
    </source>
</evidence>
<comment type="subcellular location">
    <subcellularLocation>
        <location evidence="1">Periplasm</location>
    </subcellularLocation>
</comment>
<gene>
    <name evidence="4" type="primary">flgA</name>
    <name evidence="4" type="ORF">DAI18_14790</name>
</gene>
<dbReference type="NCBIfam" id="TIGR03170">
    <property type="entry name" value="flgA_cterm"/>
    <property type="match status" value="1"/>
</dbReference>
<dbReference type="PANTHER" id="PTHR36307:SF1">
    <property type="entry name" value="FLAGELLA BASAL BODY P-RING FORMATION PROTEIN FLGA"/>
    <property type="match status" value="1"/>
</dbReference>
<dbReference type="Pfam" id="PF13144">
    <property type="entry name" value="ChapFlgA"/>
    <property type="match status" value="1"/>
</dbReference>
<dbReference type="GO" id="GO:0044780">
    <property type="term" value="P:bacterial-type flagellum assembly"/>
    <property type="evidence" value="ECO:0007669"/>
    <property type="project" value="InterPro"/>
</dbReference>
<keyword evidence="5" id="KW-1185">Reference proteome</keyword>
<feature type="region of interest" description="Disordered" evidence="2">
    <location>
        <begin position="36"/>
        <end position="55"/>
    </location>
</feature>
<protein>
    <recommendedName>
        <fullName evidence="1">Flagella basal body P-ring formation protein FlgA</fullName>
    </recommendedName>
</protein>
<dbReference type="PANTHER" id="PTHR36307">
    <property type="entry name" value="FLAGELLA BASAL BODY P-RING FORMATION PROTEIN FLGA"/>
    <property type="match status" value="1"/>
</dbReference>